<dbReference type="PANTHER" id="PTHR12241:SF147">
    <property type="entry name" value="TUBULIN POLYGLUTAMYLASE TTLL7"/>
    <property type="match status" value="1"/>
</dbReference>
<name>A0A8J4CP17_9CHLO</name>
<dbReference type="GO" id="GO:0015631">
    <property type="term" value="F:tubulin binding"/>
    <property type="evidence" value="ECO:0007669"/>
    <property type="project" value="TreeGrafter"/>
</dbReference>
<dbReference type="Gene3D" id="3.30.470.20">
    <property type="entry name" value="ATP-grasp fold, B domain"/>
    <property type="match status" value="1"/>
</dbReference>
<evidence type="ECO:0000256" key="3">
    <source>
        <dbReference type="ARBA" id="ARBA00022840"/>
    </source>
</evidence>
<evidence type="ECO:0000313" key="5">
    <source>
        <dbReference type="EMBL" id="GIL85397.1"/>
    </source>
</evidence>
<feature type="region of interest" description="Disordered" evidence="4">
    <location>
        <begin position="128"/>
        <end position="158"/>
    </location>
</feature>
<dbReference type="GO" id="GO:0036064">
    <property type="term" value="C:ciliary basal body"/>
    <property type="evidence" value="ECO:0007669"/>
    <property type="project" value="TreeGrafter"/>
</dbReference>
<dbReference type="AlphaFoldDB" id="A0A8J4CP17"/>
<keyword evidence="1" id="KW-0436">Ligase</keyword>
<evidence type="ECO:0000313" key="6">
    <source>
        <dbReference type="Proteomes" id="UP000747110"/>
    </source>
</evidence>
<evidence type="ECO:0000256" key="4">
    <source>
        <dbReference type="SAM" id="MobiDB-lite"/>
    </source>
</evidence>
<dbReference type="PANTHER" id="PTHR12241">
    <property type="entry name" value="TUBULIN POLYGLUTAMYLASE"/>
    <property type="match status" value="1"/>
</dbReference>
<keyword evidence="3" id="KW-0067">ATP-binding</keyword>
<dbReference type="GO" id="GO:0070740">
    <property type="term" value="F:tubulin-glutamic acid ligase activity"/>
    <property type="evidence" value="ECO:0007669"/>
    <property type="project" value="TreeGrafter"/>
</dbReference>
<reference evidence="5" key="1">
    <citation type="journal article" date="2021" name="Proc. Natl. Acad. Sci. U.S.A.">
        <title>Three genomes in the algal genus Volvox reveal the fate of a haploid sex-determining region after a transition to homothallism.</title>
        <authorList>
            <person name="Yamamoto K."/>
            <person name="Hamaji T."/>
            <person name="Kawai-Toyooka H."/>
            <person name="Matsuzaki R."/>
            <person name="Takahashi F."/>
            <person name="Nishimura Y."/>
            <person name="Kawachi M."/>
            <person name="Noguchi H."/>
            <person name="Minakuchi Y."/>
            <person name="Umen J.G."/>
            <person name="Toyoda A."/>
            <person name="Nozaki H."/>
        </authorList>
    </citation>
    <scope>NUCLEOTIDE SEQUENCE</scope>
    <source>
        <strain evidence="5">NIES-3786</strain>
    </source>
</reference>
<gene>
    <name evidence="5" type="ORF">Vretifemale_13933</name>
</gene>
<feature type="compositionally biased region" description="Low complexity" evidence="4">
    <location>
        <begin position="213"/>
        <end position="222"/>
    </location>
</feature>
<evidence type="ECO:0000256" key="2">
    <source>
        <dbReference type="ARBA" id="ARBA00022741"/>
    </source>
</evidence>
<dbReference type="InterPro" id="IPR004344">
    <property type="entry name" value="TTL/TTLL_fam"/>
</dbReference>
<organism evidence="5 6">
    <name type="scientific">Volvox reticuliferus</name>
    <dbReference type="NCBI Taxonomy" id="1737510"/>
    <lineage>
        <taxon>Eukaryota</taxon>
        <taxon>Viridiplantae</taxon>
        <taxon>Chlorophyta</taxon>
        <taxon>core chlorophytes</taxon>
        <taxon>Chlorophyceae</taxon>
        <taxon>CS clade</taxon>
        <taxon>Chlamydomonadales</taxon>
        <taxon>Volvocaceae</taxon>
        <taxon>Volvox</taxon>
    </lineage>
</organism>
<proteinExistence type="predicted"/>
<protein>
    <recommendedName>
        <fullName evidence="7">Tubulin-tyrosine ligase</fullName>
    </recommendedName>
</protein>
<dbReference type="OrthoDB" id="548634at2759"/>
<dbReference type="GO" id="GO:0005524">
    <property type="term" value="F:ATP binding"/>
    <property type="evidence" value="ECO:0007669"/>
    <property type="project" value="UniProtKB-KW"/>
</dbReference>
<dbReference type="PROSITE" id="PS51221">
    <property type="entry name" value="TTL"/>
    <property type="match status" value="1"/>
</dbReference>
<keyword evidence="6" id="KW-1185">Reference proteome</keyword>
<feature type="region of interest" description="Disordered" evidence="4">
    <location>
        <begin position="201"/>
        <end position="252"/>
    </location>
</feature>
<dbReference type="Pfam" id="PF03133">
    <property type="entry name" value="TTL"/>
    <property type="match status" value="1"/>
</dbReference>
<keyword evidence="2" id="KW-0547">Nucleotide-binding</keyword>
<evidence type="ECO:0000256" key="1">
    <source>
        <dbReference type="ARBA" id="ARBA00022598"/>
    </source>
</evidence>
<comment type="caution">
    <text evidence="5">The sequence shown here is derived from an EMBL/GenBank/DDBJ whole genome shotgun (WGS) entry which is preliminary data.</text>
</comment>
<evidence type="ECO:0008006" key="7">
    <source>
        <dbReference type="Google" id="ProtNLM"/>
    </source>
</evidence>
<dbReference type="EMBL" id="BNCP01000032">
    <property type="protein sequence ID" value="GIL85397.1"/>
    <property type="molecule type" value="Genomic_DNA"/>
</dbReference>
<accession>A0A8J4CP17</accession>
<dbReference type="GO" id="GO:0000226">
    <property type="term" value="P:microtubule cytoskeleton organization"/>
    <property type="evidence" value="ECO:0007669"/>
    <property type="project" value="TreeGrafter"/>
</dbReference>
<sequence length="288" mass="29678">MAIQPLLAHNYHTSLSTTATAACPPACSCLSLDHVTPSAADPLAPCGCPPSLCFELLGFDILFDTQLQPWLLEVNHSPSFASDSRLDRAVKGEMLARAIQMLGQQPEARRVFLEAEARAQSERLYSSPAGALSSGASSGGGSSSFTSPGAVMRRAQSALPRSRQLQAAVAALEEISANSTALLAAGGHVWGSGSGNSSNGAIAVARNGGNRPASSSSASASSPRNRQVHAPHGGSGSGGAKRSLSFTSSNEGSGGSLGIAGGFKLVFPCSREDDRKRYRRILQVCVKL</sequence>
<dbReference type="Proteomes" id="UP000747110">
    <property type="component" value="Unassembled WGS sequence"/>
</dbReference>